<name>A0ABP9MHQ8_9FLAO</name>
<evidence type="ECO:0000313" key="2">
    <source>
        <dbReference type="EMBL" id="GAA5096904.1"/>
    </source>
</evidence>
<feature type="transmembrane region" description="Helical" evidence="1">
    <location>
        <begin position="147"/>
        <end position="165"/>
    </location>
</feature>
<proteinExistence type="predicted"/>
<keyword evidence="3" id="KW-1185">Reference proteome</keyword>
<dbReference type="RefSeq" id="WP_345206081.1">
    <property type="nucleotide sequence ID" value="NZ_BAABHX010000005.1"/>
</dbReference>
<organism evidence="2 3">
    <name type="scientific">Chryseobacterium ginsengisoli</name>
    <dbReference type="NCBI Taxonomy" id="363853"/>
    <lineage>
        <taxon>Bacteria</taxon>
        <taxon>Pseudomonadati</taxon>
        <taxon>Bacteroidota</taxon>
        <taxon>Flavobacteriia</taxon>
        <taxon>Flavobacteriales</taxon>
        <taxon>Weeksellaceae</taxon>
        <taxon>Chryseobacterium group</taxon>
        <taxon>Chryseobacterium</taxon>
    </lineage>
</organism>
<evidence type="ECO:0000313" key="3">
    <source>
        <dbReference type="Proteomes" id="UP001500353"/>
    </source>
</evidence>
<keyword evidence="1" id="KW-1133">Transmembrane helix</keyword>
<protein>
    <recommendedName>
        <fullName evidence="4">Lipoprotein</fullName>
    </recommendedName>
</protein>
<dbReference type="Proteomes" id="UP001500353">
    <property type="component" value="Unassembled WGS sequence"/>
</dbReference>
<reference evidence="3" key="1">
    <citation type="journal article" date="2019" name="Int. J. Syst. Evol. Microbiol.">
        <title>The Global Catalogue of Microorganisms (GCM) 10K type strain sequencing project: providing services to taxonomists for standard genome sequencing and annotation.</title>
        <authorList>
            <consortium name="The Broad Institute Genomics Platform"/>
            <consortium name="The Broad Institute Genome Sequencing Center for Infectious Disease"/>
            <person name="Wu L."/>
            <person name="Ma J."/>
        </authorList>
    </citation>
    <scope>NUCLEOTIDE SEQUENCE [LARGE SCALE GENOMIC DNA]</scope>
    <source>
        <strain evidence="3">JCM 18019</strain>
    </source>
</reference>
<sequence length="168" mass="19139">MKSIKNLLLFTSLFFVLESCRTIRQVSETKETKSESNTIKTTSYKDTVFYTQKTTASLKIPIQNFGFNNDLKGVSTSLKSNLKPTVYEQKNGNAKVTIVHDSLYFYAYAECDSIALRAKIKAEFESRIKNDSSIQSKDEKEKQKPNYWLWGSLIALAFVAGFVIAKIY</sequence>
<keyword evidence="1" id="KW-0812">Transmembrane</keyword>
<evidence type="ECO:0008006" key="4">
    <source>
        <dbReference type="Google" id="ProtNLM"/>
    </source>
</evidence>
<keyword evidence="1" id="KW-0472">Membrane</keyword>
<gene>
    <name evidence="2" type="ORF">GCM10023210_31280</name>
</gene>
<comment type="caution">
    <text evidence="2">The sequence shown here is derived from an EMBL/GenBank/DDBJ whole genome shotgun (WGS) entry which is preliminary data.</text>
</comment>
<dbReference type="EMBL" id="BAABHX010000005">
    <property type="protein sequence ID" value="GAA5096904.1"/>
    <property type="molecule type" value="Genomic_DNA"/>
</dbReference>
<accession>A0ABP9MHQ8</accession>
<evidence type="ECO:0000256" key="1">
    <source>
        <dbReference type="SAM" id="Phobius"/>
    </source>
</evidence>